<dbReference type="AlphaFoldDB" id="A0A091C9L8"/>
<dbReference type="InterPro" id="IPR024760">
    <property type="entry name" value="HTH_dom_conjug_TS-like"/>
</dbReference>
<protein>
    <submittedName>
        <fullName evidence="2">RNA polymerase sigma-30 factor</fullName>
    </submittedName>
</protein>
<proteinExistence type="predicted"/>
<name>A0A091C9L8_9ENTE</name>
<dbReference type="Proteomes" id="UP000029380">
    <property type="component" value="Unassembled WGS sequence"/>
</dbReference>
<dbReference type="GO" id="GO:0003700">
    <property type="term" value="F:DNA-binding transcription factor activity"/>
    <property type="evidence" value="ECO:0007669"/>
    <property type="project" value="InterPro"/>
</dbReference>
<evidence type="ECO:0000313" key="3">
    <source>
        <dbReference type="Proteomes" id="UP000029380"/>
    </source>
</evidence>
<sequence>MIIKAQRGDEKAMIKLFEYYRPVIHAMRTKYYLRDFEEQDWIQEGLIIFNRCLHDYRSDQQITLGTFFKRAFENEIVSLVRKKYAYKRKTLENLVLYGEDLFLEGAKGQTGQRAYTVDPLEQLIVQETLEENEALFTELESKAFYGYFYGDVTTLASQDPIVLRSAYDRCKRKMTQWLVSPSV</sequence>
<dbReference type="SUPFAM" id="SSF88946">
    <property type="entry name" value="Sigma2 domain of RNA polymerase sigma factors"/>
    <property type="match status" value="1"/>
</dbReference>
<evidence type="ECO:0000313" key="2">
    <source>
        <dbReference type="EMBL" id="KFN93789.1"/>
    </source>
</evidence>
<gene>
    <name evidence="2" type="ORF">TMUPMC115_0022</name>
</gene>
<evidence type="ECO:0000259" key="1">
    <source>
        <dbReference type="Pfam" id="PF12645"/>
    </source>
</evidence>
<dbReference type="PATRIC" id="fig|1302649.3.peg.22"/>
<dbReference type="Gene3D" id="1.10.1740.10">
    <property type="match status" value="1"/>
</dbReference>
<reference evidence="2 3" key="1">
    <citation type="submission" date="2014-08" db="EMBL/GenBank/DDBJ databases">
        <title>Genome sequence of Tetragenococcus muriaticus.</title>
        <authorList>
            <person name="Chuea-nongthon C."/>
            <person name="Rodtong S."/>
            <person name="Yongsawatdigul J."/>
            <person name="Steele J.L."/>
            <person name="Liu X.-y."/>
            <person name="Speers J."/>
            <person name="Glasner J.D."/>
            <person name="Neeno-Eckwall E.C."/>
        </authorList>
    </citation>
    <scope>NUCLEOTIDE SEQUENCE [LARGE SCALE GENOMIC DNA]</scope>
    <source>
        <strain evidence="2 3">PMC-11-5</strain>
    </source>
</reference>
<organism evidence="2 3">
    <name type="scientific">Tetragenococcus muriaticus PMC-11-5</name>
    <dbReference type="NCBI Taxonomy" id="1302649"/>
    <lineage>
        <taxon>Bacteria</taxon>
        <taxon>Bacillati</taxon>
        <taxon>Bacillota</taxon>
        <taxon>Bacilli</taxon>
        <taxon>Lactobacillales</taxon>
        <taxon>Enterococcaceae</taxon>
        <taxon>Tetragenococcus</taxon>
    </lineage>
</organism>
<dbReference type="InterPro" id="IPR013325">
    <property type="entry name" value="RNA_pol_sigma_r2"/>
</dbReference>
<comment type="caution">
    <text evidence="2">The sequence shown here is derived from an EMBL/GenBank/DDBJ whole genome shotgun (WGS) entry which is preliminary data.</text>
</comment>
<dbReference type="EMBL" id="JPVU01000005">
    <property type="protein sequence ID" value="KFN93789.1"/>
    <property type="molecule type" value="Genomic_DNA"/>
</dbReference>
<accession>A0A091C9L8</accession>
<feature type="domain" description="Helix-turn-helix conjugative transposon-like" evidence="1">
    <location>
        <begin position="2"/>
        <end position="31"/>
    </location>
</feature>
<dbReference type="GO" id="GO:0006352">
    <property type="term" value="P:DNA-templated transcription initiation"/>
    <property type="evidence" value="ECO:0007669"/>
    <property type="project" value="InterPro"/>
</dbReference>
<dbReference type="Pfam" id="PF12645">
    <property type="entry name" value="HTH_16"/>
    <property type="match status" value="1"/>
</dbReference>